<dbReference type="AlphaFoldDB" id="A0A916J7L7"/>
<evidence type="ECO:0000313" key="2">
    <source>
        <dbReference type="Proteomes" id="UP000742786"/>
    </source>
</evidence>
<dbReference type="RefSeq" id="WP_246590927.1">
    <property type="nucleotide sequence ID" value="NZ_CAJQUM010000001.1"/>
</dbReference>
<proteinExistence type="predicted"/>
<dbReference type="Proteomes" id="UP000742786">
    <property type="component" value="Unassembled WGS sequence"/>
</dbReference>
<comment type="caution">
    <text evidence="1">The sequence shown here is derived from an EMBL/GenBank/DDBJ whole genome shotgun (WGS) entry which is preliminary data.</text>
</comment>
<accession>A0A916J7L7</accession>
<keyword evidence="2" id="KW-1185">Reference proteome</keyword>
<sequence>METQRVESIEDYLSPASAHWARVRTTQVDMIPTPLQMQPTDYIRNSWEKRPYGQTQKIIVASVHDGKKWALRASWTDSSKPAPFKTPGDMNALEAAAWETHQALGKQTPVEIDPLAVFPNAFAIALPVRNRPVLALMGDKDAPIHYLRWSADKKEAVSMIATGIGSSRPGPELKSSVRVAADGPTWHLVIARPLDGGKDAAPLVAGKTTGVGFALWRGENQERAGIKAFSIDWTELELES</sequence>
<protein>
    <submittedName>
        <fullName evidence="1">p-cymene dehydrogenase subunit gamma</fullName>
    </submittedName>
</protein>
<evidence type="ECO:0000313" key="1">
    <source>
        <dbReference type="EMBL" id="CAG4883896.1"/>
    </source>
</evidence>
<dbReference type="EMBL" id="CAJQUM010000001">
    <property type="protein sequence ID" value="CAG4883896.1"/>
    <property type="molecule type" value="Genomic_DNA"/>
</dbReference>
<dbReference type="Gene3D" id="2.60.40.1190">
    <property type="match status" value="1"/>
</dbReference>
<organism evidence="1 2">
    <name type="scientific">Georgfuchsia toluolica</name>
    <dbReference type="NCBI Taxonomy" id="424218"/>
    <lineage>
        <taxon>Bacteria</taxon>
        <taxon>Pseudomonadati</taxon>
        <taxon>Pseudomonadota</taxon>
        <taxon>Betaproteobacteria</taxon>
        <taxon>Nitrosomonadales</taxon>
        <taxon>Sterolibacteriaceae</taxon>
        <taxon>Georgfuchsia</taxon>
    </lineage>
</organism>
<name>A0A916J7L7_9PROT</name>
<gene>
    <name evidence="1" type="primary">cmdC</name>
    <name evidence="1" type="ORF">GTOL_11779</name>
</gene>
<reference evidence="1" key="1">
    <citation type="submission" date="2021-04" db="EMBL/GenBank/DDBJ databases">
        <authorList>
            <person name="Hornung B."/>
        </authorList>
    </citation>
    <scope>NUCLEOTIDE SEQUENCE</scope>
    <source>
        <strain evidence="1">G5G6</strain>
    </source>
</reference>